<proteinExistence type="predicted"/>
<reference evidence="1" key="1">
    <citation type="submission" date="2019-08" db="EMBL/GenBank/DDBJ databases">
        <authorList>
            <person name="Kucharzyk K."/>
            <person name="Murdoch R.W."/>
            <person name="Higgins S."/>
            <person name="Loffler F."/>
        </authorList>
    </citation>
    <scope>NUCLEOTIDE SEQUENCE</scope>
</reference>
<accession>A0A645JKN4</accession>
<gene>
    <name evidence="1" type="ORF">SDC9_212009</name>
</gene>
<protein>
    <submittedName>
        <fullName evidence="1">Uncharacterized protein</fullName>
    </submittedName>
</protein>
<dbReference type="EMBL" id="VSSQ01144811">
    <property type="protein sequence ID" value="MPN64238.1"/>
    <property type="molecule type" value="Genomic_DNA"/>
</dbReference>
<comment type="caution">
    <text evidence="1">The sequence shown here is derived from an EMBL/GenBank/DDBJ whole genome shotgun (WGS) entry which is preliminary data.</text>
</comment>
<organism evidence="1">
    <name type="scientific">bioreactor metagenome</name>
    <dbReference type="NCBI Taxonomy" id="1076179"/>
    <lineage>
        <taxon>unclassified sequences</taxon>
        <taxon>metagenomes</taxon>
        <taxon>ecological metagenomes</taxon>
    </lineage>
</organism>
<name>A0A645JKN4_9ZZZZ</name>
<dbReference type="AlphaFoldDB" id="A0A645JKN4"/>
<evidence type="ECO:0000313" key="1">
    <source>
        <dbReference type="EMBL" id="MPN64238.1"/>
    </source>
</evidence>
<sequence>MRESDGHLLFLDDIVQIDIVENLLDAGSALVRELFADL</sequence>